<evidence type="ECO:0000313" key="1">
    <source>
        <dbReference type="EMBL" id="GAH40530.1"/>
    </source>
</evidence>
<reference evidence="1" key="1">
    <citation type="journal article" date="2014" name="Front. Microbiol.">
        <title>High frequency of phylogenetically diverse reductive dehalogenase-homologous genes in deep subseafloor sedimentary metagenomes.</title>
        <authorList>
            <person name="Kawai M."/>
            <person name="Futagami T."/>
            <person name="Toyoda A."/>
            <person name="Takaki Y."/>
            <person name="Nishi S."/>
            <person name="Hori S."/>
            <person name="Arai W."/>
            <person name="Tsubouchi T."/>
            <person name="Morono Y."/>
            <person name="Uchiyama I."/>
            <person name="Ito T."/>
            <person name="Fujiyama A."/>
            <person name="Inagaki F."/>
            <person name="Takami H."/>
        </authorList>
    </citation>
    <scope>NUCLEOTIDE SEQUENCE</scope>
    <source>
        <strain evidence="1">Expedition CK06-06</strain>
    </source>
</reference>
<comment type="caution">
    <text evidence="1">The sequence shown here is derived from an EMBL/GenBank/DDBJ whole genome shotgun (WGS) entry which is preliminary data.</text>
</comment>
<accession>X1G6T7</accession>
<proteinExistence type="predicted"/>
<name>X1G6T7_9ZZZZ</name>
<protein>
    <submittedName>
        <fullName evidence="1">Uncharacterized protein</fullName>
    </submittedName>
</protein>
<gene>
    <name evidence="1" type="ORF">S03H2_18678</name>
</gene>
<sequence>PKDRYFITGDEESLIERLNQQLHSNYEFINYDLSTYNWDQIALQTAEVYKKILKQKKQLHLKT</sequence>
<dbReference type="AlphaFoldDB" id="X1G6T7"/>
<feature type="non-terminal residue" evidence="1">
    <location>
        <position position="1"/>
    </location>
</feature>
<organism evidence="1">
    <name type="scientific">marine sediment metagenome</name>
    <dbReference type="NCBI Taxonomy" id="412755"/>
    <lineage>
        <taxon>unclassified sequences</taxon>
        <taxon>metagenomes</taxon>
        <taxon>ecological metagenomes</taxon>
    </lineage>
</organism>
<dbReference type="EMBL" id="BARU01009705">
    <property type="protein sequence ID" value="GAH40530.1"/>
    <property type="molecule type" value="Genomic_DNA"/>
</dbReference>